<dbReference type="eggNOG" id="ENOG502ZFQH">
    <property type="taxonomic scope" value="Bacteria"/>
</dbReference>
<protein>
    <submittedName>
        <fullName evidence="2">Uncharacterized protein</fullName>
    </submittedName>
</protein>
<dbReference type="KEGG" id="ssm:Spirs_1998"/>
<organism evidence="2 3">
    <name type="scientific">Sediminispirochaeta smaragdinae (strain DSM 11293 / JCM 15392 / SEBR 4228)</name>
    <name type="common">Spirochaeta smaragdinae</name>
    <dbReference type="NCBI Taxonomy" id="573413"/>
    <lineage>
        <taxon>Bacteria</taxon>
        <taxon>Pseudomonadati</taxon>
        <taxon>Spirochaetota</taxon>
        <taxon>Spirochaetia</taxon>
        <taxon>Spirochaetales</taxon>
        <taxon>Spirochaetaceae</taxon>
        <taxon>Sediminispirochaeta</taxon>
    </lineage>
</organism>
<dbReference type="STRING" id="573413.Spirs_1998"/>
<accession>E1R1H9</accession>
<evidence type="ECO:0000313" key="3">
    <source>
        <dbReference type="Proteomes" id="UP000002318"/>
    </source>
</evidence>
<reference evidence="2 3" key="1">
    <citation type="journal article" date="2010" name="Stand. Genomic Sci.">
        <title>Complete genome sequence of Spirochaeta smaragdinae type strain (SEBR 4228).</title>
        <authorList>
            <person name="Mavromatis K."/>
            <person name="Yasawong M."/>
            <person name="Chertkov O."/>
            <person name="Lapidus A."/>
            <person name="Lucas S."/>
            <person name="Nolan M."/>
            <person name="Del Rio T.G."/>
            <person name="Tice H."/>
            <person name="Cheng J.F."/>
            <person name="Pitluck S."/>
            <person name="Liolios K."/>
            <person name="Ivanova N."/>
            <person name="Tapia R."/>
            <person name="Han C."/>
            <person name="Bruce D."/>
            <person name="Goodwin L."/>
            <person name="Pati A."/>
            <person name="Chen A."/>
            <person name="Palaniappan K."/>
            <person name="Land M."/>
            <person name="Hauser L."/>
            <person name="Chang Y.J."/>
            <person name="Jeffries C.D."/>
            <person name="Detter J.C."/>
            <person name="Rohde M."/>
            <person name="Brambilla E."/>
            <person name="Spring S."/>
            <person name="Goker M."/>
            <person name="Sikorski J."/>
            <person name="Woyke T."/>
            <person name="Bristow J."/>
            <person name="Eisen J.A."/>
            <person name="Markowitz V."/>
            <person name="Hugenholtz P."/>
            <person name="Klenk H.P."/>
            <person name="Kyrpides N.C."/>
        </authorList>
    </citation>
    <scope>NUCLEOTIDE SEQUENCE [LARGE SCALE GENOMIC DNA]</scope>
    <source>
        <strain evidence="3">DSM 11293 / JCM 15392 / SEBR 4228</strain>
    </source>
</reference>
<dbReference type="AlphaFoldDB" id="E1R1H9"/>
<gene>
    <name evidence="2" type="ordered locus">Spirs_1998</name>
</gene>
<dbReference type="HOGENOM" id="CLU_282676_0_0_12"/>
<evidence type="ECO:0000313" key="2">
    <source>
        <dbReference type="EMBL" id="ADK81120.1"/>
    </source>
</evidence>
<dbReference type="Proteomes" id="UP000002318">
    <property type="component" value="Chromosome"/>
</dbReference>
<dbReference type="EMBL" id="CP002116">
    <property type="protein sequence ID" value="ADK81120.1"/>
    <property type="molecule type" value="Genomic_DNA"/>
</dbReference>
<evidence type="ECO:0000256" key="1">
    <source>
        <dbReference type="SAM" id="MobiDB-lite"/>
    </source>
</evidence>
<dbReference type="OrthoDB" id="305313at2"/>
<keyword evidence="3" id="KW-1185">Reference proteome</keyword>
<proteinExistence type="predicted"/>
<name>E1R1H9_SEDSS</name>
<dbReference type="RefSeq" id="WP_013254584.1">
    <property type="nucleotide sequence ID" value="NC_014364.1"/>
</dbReference>
<sequence>MSWQILIDYGDGWVDITGYGGDNLVRDSLKLTEKLHDDDFKPALGSATFSCTLTPALSTRLLQCTGTIPCEIYHDGVIWFRGFSRPVTKYKVTDNDRTIDFEIYDYGYLLESTLQDDVMITDGKICDPEDPDHSIVHLLLSSAGYPQQYIGISETIDEVIPKLTFASGDSYADDLAAILWDYHHLYNVSPNGVIDIYDWAASSVEADGAFSEQNIIGSLEVERKDSEADQVQVTFNQYEKLTGLTLYYEKVSRYESIESDSGQDAEGPGLWPAEGPYRCDYNLAVDSSNYEVAAAENQSVEVHGYVPFSTGWRITFFDSLYIAGDHYLDVALQEHATTYSDLQYNLSGGQVINEIKITGDLHIIYKDQKKTSVFSGPNSTGILKKYSATYLYDDEAASFLANALFSSITNGRLHYTFKSLTEKSLGSYVTVSSLSLGISTLIRITARSWDVETEIWEYEGVSVAPLETILGTIIAGQIVVPTNPDEAKSVAERVDVGLESDGSIIQPVNGNQLVDIDTTVAGLYMTASALGFFDGEEWTAVINNDGTWSFLGDGNNYIKWDGSRLEVHGDLFLSGDSELRGKITAGNGIESDDYEQGVSGWKIGGDGDAFFNNVWLRGDLYGILHDLTIDGNLILSDGAIKAGDTILDASGIRANAGRVGNWLLSATAIRSDEVGKARIELDPGDNRIEVWGSNTAEPRVAMGYLGGLSDPSNRAKSLASTIFGFWTADGDSIEIRGEMRLVNGQYVLQDDAALEIQDSSTGKAILRVGSNAGTQGVHFFDEAEAPLLSLVADGIKAEASDRTLHTIVFSKASSSFTSYPSGMPNKRGVSLESDGLIIIAKAKENVVLGYIDVNKKVFDWIGDINFDIAGSGGVNRYIKADGHIALTFRVGDTESGLALGEGLNHISVIPAMICNSNVIVRQSMDVYQTLTVGKDKAIFQIDPEHNIFTYKGVSVFEASHPIGSQYTQYASSASNDLSVAFPNSESPAYLFGGTWEKLWDGEGIDFHTEGYNGSGRTNGLMPDNLQYHWHAAYQVFATVDGGKYNVGQAISPTSGTQRNVGGPISDGTHGAPRLGERTSDRNRLMRIWRRIA</sequence>
<feature type="region of interest" description="Disordered" evidence="1">
    <location>
        <begin position="1052"/>
        <end position="1078"/>
    </location>
</feature>